<dbReference type="InterPro" id="IPR036388">
    <property type="entry name" value="WH-like_DNA-bd_sf"/>
</dbReference>
<evidence type="ECO:0000313" key="3">
    <source>
        <dbReference type="EMBL" id="KOG67414.1"/>
    </source>
</evidence>
<dbReference type="CDD" id="cd06170">
    <property type="entry name" value="LuxR_C_like"/>
    <property type="match status" value="1"/>
</dbReference>
<dbReference type="SMART" id="SM00421">
    <property type="entry name" value="HTH_LUXR"/>
    <property type="match status" value="1"/>
</dbReference>
<dbReference type="PANTHER" id="PTHR47691">
    <property type="entry name" value="REGULATOR-RELATED"/>
    <property type="match status" value="1"/>
</dbReference>
<dbReference type="SUPFAM" id="SSF48452">
    <property type="entry name" value="TPR-like"/>
    <property type="match status" value="1"/>
</dbReference>
<evidence type="ECO:0000313" key="4">
    <source>
        <dbReference type="Proteomes" id="UP000037020"/>
    </source>
</evidence>
<sequence>MLETLREYGADRLEELGGTGALRRRHVAYFHAKLRHFEERFAGSRQLPLYQGLVAERENLRAALRYADGGPELLGLTAVMWPYWLCSGQPAEGAYWMGRALDRTREQRPTSRRAMVLALRSMFVSREGDQATALDIATDALAAARAAGDARSAAWAGFAEAAALYYQGVHERGLAGAGTAVALMREAGDAHGERLAQMHLSVAHLLAGRPEAALEAARGTLELLGADSEECFVQGSQRITEGLAHLLLGATADAARSLRAGARLSGALGDTLGVAAAMNLLAWVAVDEGRMRRAACLFGACAAQWRKIGPQSLVGNPQMRAMHDEYEQRARDELGAGRYTALYAKGAALSLGAGVLMAAEDKDAPSGVPRQRTTAVRTTAVRTTAPGTTASGTTSVGTTPVGTTPVGMTPAGTRPAPHALTPREREVAGLVAEGLTNREIAERLVISRRTVDAHVEHILAKLGYSSRTQVAELLRGG</sequence>
<feature type="region of interest" description="Disordered" evidence="1">
    <location>
        <begin position="385"/>
        <end position="418"/>
    </location>
</feature>
<dbReference type="PANTHER" id="PTHR47691:SF3">
    <property type="entry name" value="HTH-TYPE TRANSCRIPTIONAL REGULATOR RV0890C-RELATED"/>
    <property type="match status" value="1"/>
</dbReference>
<comment type="caution">
    <text evidence="3">The sequence shown here is derived from an EMBL/GenBank/DDBJ whole genome shotgun (WGS) entry which is preliminary data.</text>
</comment>
<organism evidence="3 4">
    <name type="scientific">Streptomyces varsoviensis</name>
    <dbReference type="NCBI Taxonomy" id="67373"/>
    <lineage>
        <taxon>Bacteria</taxon>
        <taxon>Bacillati</taxon>
        <taxon>Actinomycetota</taxon>
        <taxon>Actinomycetes</taxon>
        <taxon>Kitasatosporales</taxon>
        <taxon>Streptomycetaceae</taxon>
        <taxon>Streptomyces</taxon>
    </lineage>
</organism>
<dbReference type="PROSITE" id="PS50043">
    <property type="entry name" value="HTH_LUXR_2"/>
    <property type="match status" value="1"/>
</dbReference>
<dbReference type="Gene3D" id="1.10.10.10">
    <property type="entry name" value="Winged helix-like DNA-binding domain superfamily/Winged helix DNA-binding domain"/>
    <property type="match status" value="1"/>
</dbReference>
<reference evidence="3 4" key="1">
    <citation type="submission" date="2015-07" db="EMBL/GenBank/DDBJ databases">
        <authorList>
            <person name="Ju K.-S."/>
            <person name="Doroghazi J.R."/>
            <person name="Metcalf W.W."/>
        </authorList>
    </citation>
    <scope>NUCLEOTIDE SEQUENCE [LARGE SCALE GENOMIC DNA]</scope>
    <source>
        <strain evidence="3 4">NRRL B-3589</strain>
    </source>
</reference>
<evidence type="ECO:0000256" key="1">
    <source>
        <dbReference type="SAM" id="MobiDB-lite"/>
    </source>
</evidence>
<name>A0ABR5ITX9_9ACTN</name>
<dbReference type="PROSITE" id="PS00622">
    <property type="entry name" value="HTH_LUXR_1"/>
    <property type="match status" value="1"/>
</dbReference>
<proteinExistence type="predicted"/>
<dbReference type="InterPro" id="IPR011990">
    <property type="entry name" value="TPR-like_helical_dom_sf"/>
</dbReference>
<dbReference type="EMBL" id="LGUT01003977">
    <property type="protein sequence ID" value="KOG67414.1"/>
    <property type="molecule type" value="Genomic_DNA"/>
</dbReference>
<dbReference type="Pfam" id="PF00196">
    <property type="entry name" value="GerE"/>
    <property type="match status" value="1"/>
</dbReference>
<keyword evidence="4" id="KW-1185">Reference proteome</keyword>
<dbReference type="PRINTS" id="PR00038">
    <property type="entry name" value="HTHLUXR"/>
</dbReference>
<protein>
    <recommendedName>
        <fullName evidence="2">HTH luxR-type domain-containing protein</fullName>
    </recommendedName>
</protein>
<dbReference type="InterPro" id="IPR016032">
    <property type="entry name" value="Sig_transdc_resp-reg_C-effctor"/>
</dbReference>
<dbReference type="SUPFAM" id="SSF46894">
    <property type="entry name" value="C-terminal effector domain of the bipartite response regulators"/>
    <property type="match status" value="1"/>
</dbReference>
<dbReference type="InterPro" id="IPR000792">
    <property type="entry name" value="Tscrpt_reg_LuxR_C"/>
</dbReference>
<dbReference type="Proteomes" id="UP000037020">
    <property type="component" value="Unassembled WGS sequence"/>
</dbReference>
<gene>
    <name evidence="3" type="ORF">ADK38_41305</name>
</gene>
<feature type="compositionally biased region" description="Low complexity" evidence="1">
    <location>
        <begin position="385"/>
        <end position="413"/>
    </location>
</feature>
<dbReference type="Gene3D" id="1.25.40.10">
    <property type="entry name" value="Tetratricopeptide repeat domain"/>
    <property type="match status" value="1"/>
</dbReference>
<feature type="domain" description="HTH luxR-type" evidence="2">
    <location>
        <begin position="413"/>
        <end position="477"/>
    </location>
</feature>
<accession>A0ABR5ITX9</accession>
<evidence type="ECO:0000259" key="2">
    <source>
        <dbReference type="PROSITE" id="PS50043"/>
    </source>
</evidence>